<protein>
    <recommendedName>
        <fullName evidence="4">HTH cro/C1-type domain-containing protein</fullName>
    </recommendedName>
</protein>
<evidence type="ECO:0000313" key="2">
    <source>
        <dbReference type="EMBL" id="WXC78750.1"/>
    </source>
</evidence>
<dbReference type="InterPro" id="IPR010982">
    <property type="entry name" value="Lambda_DNA-bd_dom_sf"/>
</dbReference>
<dbReference type="EMBL" id="JAAOLE020000001">
    <property type="protein sequence ID" value="NVI48785.1"/>
    <property type="molecule type" value="Genomic_DNA"/>
</dbReference>
<name>A0A973W7R0_9BRAD</name>
<reference evidence="2" key="2">
    <citation type="journal article" date="2021" name="Int. J. Syst. Evol. Microbiol.">
        <title>Bradyrhizobium septentrionale sp. nov. (sv. septentrionale) and Bradyrhizobium quebecense sp. nov. (sv. septentrionale) associated with legumes native to Canada possess rearranged symbiosis genes and numerous insertion sequences.</title>
        <authorList>
            <person name="Bromfield E.S.P."/>
            <person name="Cloutier S."/>
        </authorList>
    </citation>
    <scope>NUCLEOTIDE SEQUENCE</scope>
    <source>
        <strain evidence="2">5S5</strain>
    </source>
</reference>
<reference evidence="1" key="1">
    <citation type="submission" date="2020-06" db="EMBL/GenBank/DDBJ databases">
        <title>Whole Genome Sequence of Bradyrhizobium sp. Strain 1S1.</title>
        <authorList>
            <person name="Bromfield E.S.P."/>
            <person name="Cloutier S."/>
        </authorList>
    </citation>
    <scope>NUCLEOTIDE SEQUENCE [LARGE SCALE GENOMIC DNA]</scope>
    <source>
        <strain evidence="1">1S1</strain>
    </source>
</reference>
<keyword evidence="3" id="KW-1185">Reference proteome</keyword>
<dbReference type="Proteomes" id="UP001432046">
    <property type="component" value="Chromosome"/>
</dbReference>
<sequence>MSTSQDDQIDQLVQARWREIGLSQADLAEILCAGASLQKNGVSGTVKIDTGRLASVAEMLGIAADILNRRSATTAPAQGGGHTAESLQSLLELRMLRVFREVQDPDTKRILIELAEQIVKRQTTPPERG</sequence>
<dbReference type="EMBL" id="CP147711">
    <property type="protein sequence ID" value="WXC78750.1"/>
    <property type="molecule type" value="Genomic_DNA"/>
</dbReference>
<evidence type="ECO:0000313" key="1">
    <source>
        <dbReference type="EMBL" id="NVI48785.1"/>
    </source>
</evidence>
<gene>
    <name evidence="1" type="ORF">HAP48_039245</name>
    <name evidence="2" type="ORF">WDK88_36130</name>
</gene>
<dbReference type="SUPFAM" id="SSF47413">
    <property type="entry name" value="lambda repressor-like DNA-binding domains"/>
    <property type="match status" value="1"/>
</dbReference>
<accession>A0A973W7R0</accession>
<evidence type="ECO:0000313" key="3">
    <source>
        <dbReference type="Proteomes" id="UP001432046"/>
    </source>
</evidence>
<dbReference type="AlphaFoldDB" id="A0A973W7R0"/>
<organism evidence="1">
    <name type="scientific">Bradyrhizobium septentrionale</name>
    <dbReference type="NCBI Taxonomy" id="1404411"/>
    <lineage>
        <taxon>Bacteria</taxon>
        <taxon>Pseudomonadati</taxon>
        <taxon>Pseudomonadota</taxon>
        <taxon>Alphaproteobacteria</taxon>
        <taxon>Hyphomicrobiales</taxon>
        <taxon>Nitrobacteraceae</taxon>
        <taxon>Bradyrhizobium</taxon>
    </lineage>
</organism>
<dbReference type="RefSeq" id="WP_166214126.1">
    <property type="nucleotide sequence ID" value="NZ_CP088285.1"/>
</dbReference>
<reference evidence="2" key="3">
    <citation type="submission" date="2024-03" db="EMBL/GenBank/DDBJ databases">
        <authorList>
            <person name="Bromfield E.S.P."/>
            <person name="Cloutier S."/>
        </authorList>
    </citation>
    <scope>NUCLEOTIDE SEQUENCE</scope>
    <source>
        <strain evidence="2">5S5</strain>
    </source>
</reference>
<evidence type="ECO:0008006" key="4">
    <source>
        <dbReference type="Google" id="ProtNLM"/>
    </source>
</evidence>
<proteinExistence type="predicted"/>
<dbReference type="GO" id="GO:0003677">
    <property type="term" value="F:DNA binding"/>
    <property type="evidence" value="ECO:0007669"/>
    <property type="project" value="InterPro"/>
</dbReference>